<dbReference type="Proteomes" id="UP001180973">
    <property type="component" value="Unassembled WGS sequence"/>
</dbReference>
<evidence type="ECO:0000259" key="2">
    <source>
        <dbReference type="Pfam" id="PF00501"/>
    </source>
</evidence>
<keyword evidence="5" id="KW-1185">Reference proteome</keyword>
<dbReference type="NCBIfam" id="TIGR01733">
    <property type="entry name" value="AA-adenyl-dom"/>
    <property type="match status" value="1"/>
</dbReference>
<dbReference type="PANTHER" id="PTHR45527">
    <property type="entry name" value="NONRIBOSOMAL PEPTIDE SYNTHETASE"/>
    <property type="match status" value="1"/>
</dbReference>
<evidence type="ECO:0000259" key="3">
    <source>
        <dbReference type="Pfam" id="PF13193"/>
    </source>
</evidence>
<dbReference type="Gene3D" id="3.40.50.980">
    <property type="match status" value="2"/>
</dbReference>
<feature type="compositionally biased region" description="Pro residues" evidence="1">
    <location>
        <begin position="14"/>
        <end position="25"/>
    </location>
</feature>
<dbReference type="InterPro" id="IPR000873">
    <property type="entry name" value="AMP-dep_synth/lig_dom"/>
</dbReference>
<evidence type="ECO:0000313" key="5">
    <source>
        <dbReference type="Proteomes" id="UP001180973"/>
    </source>
</evidence>
<comment type="caution">
    <text evidence="4">The sequence shown here is derived from an EMBL/GenBank/DDBJ whole genome shotgun (WGS) entry which is preliminary data.</text>
</comment>
<dbReference type="SUPFAM" id="SSF56801">
    <property type="entry name" value="Acetyl-CoA synthetase-like"/>
    <property type="match status" value="1"/>
</dbReference>
<dbReference type="EMBL" id="JAVRFL010000017">
    <property type="protein sequence ID" value="MDT0530501.1"/>
    <property type="molecule type" value="Genomic_DNA"/>
</dbReference>
<dbReference type="Pfam" id="PF13193">
    <property type="entry name" value="AMP-binding_C"/>
    <property type="match status" value="1"/>
</dbReference>
<organism evidence="4 5">
    <name type="scientific">Micromonospora reichwaldensis</name>
    <dbReference type="NCBI Taxonomy" id="3075516"/>
    <lineage>
        <taxon>Bacteria</taxon>
        <taxon>Bacillati</taxon>
        <taxon>Actinomycetota</taxon>
        <taxon>Actinomycetes</taxon>
        <taxon>Micromonosporales</taxon>
        <taxon>Micromonosporaceae</taxon>
        <taxon>Micromonospora</taxon>
    </lineage>
</organism>
<accession>A0ABU2WYS2</accession>
<feature type="region of interest" description="Disordered" evidence="1">
    <location>
        <begin position="1"/>
        <end position="32"/>
    </location>
</feature>
<gene>
    <name evidence="4" type="ORF">RM555_16030</name>
</gene>
<dbReference type="CDD" id="cd05930">
    <property type="entry name" value="A_NRPS"/>
    <property type="match status" value="1"/>
</dbReference>
<feature type="region of interest" description="Disordered" evidence="1">
    <location>
        <begin position="165"/>
        <end position="185"/>
    </location>
</feature>
<evidence type="ECO:0000256" key="1">
    <source>
        <dbReference type="SAM" id="MobiDB-lite"/>
    </source>
</evidence>
<dbReference type="InterPro" id="IPR025110">
    <property type="entry name" value="AMP-bd_C"/>
</dbReference>
<sequence length="559" mass="59232">MTTTPRRPSTDPAVPGPAAPDPAVPDPAAQQRAWNATARAYAADGPVHRLFEAQARLRPHAVAVRWAGGALSFGELDRLANRLAWALRDQGAGPETPVGIRVPRGPLLAVAVYGVLKAGGCYVPVEPALPAERAHTLLAEAGVRLLVGAAGEDGWPAPPGVRTVPADAPAPDHRELRSPEPGTGADSTAYVVFTSGSTGRPNGVAVAHRSLHNLFAWCRRTHGFGPHDLGLSVTSLGFDLSVFDLLGLPAYGAGVYVADDAQRCDPELLLDVLLREPVTYWNSAPTTLAHLAPLLGAHGGAAGTGDLRLVYLSGDYTPLTLPDEVRSVFTGATIVSLGGATEATVWSNWFEVGTVDPAWRSIPYGRPIDNAQYWVVDEDLRPCPVGVPGDLLIGGDVLAFGYHRQPELTRQRFVPDTLGPDPRGRLYRTGDRASFGPDGVLTFLGRVDGQVKIRGARVELAEVEHRLRGHSGVKDVVALARPDRDGERALVVYVVPAPGCRPTVRELRRHVAAALPDYMVPAAVVFVDGFPATANGKLDRAALPWPARTGSTHVLGVPG</sequence>
<dbReference type="Gene3D" id="2.30.38.10">
    <property type="entry name" value="Luciferase, Domain 3"/>
    <property type="match status" value="1"/>
</dbReference>
<name>A0ABU2WYS2_9ACTN</name>
<proteinExistence type="predicted"/>
<reference evidence="4" key="1">
    <citation type="submission" date="2023-09" db="EMBL/GenBank/DDBJ databases">
        <title>30 novel species of actinomycetes from the DSMZ collection.</title>
        <authorList>
            <person name="Nouioui I."/>
        </authorList>
    </citation>
    <scope>NUCLEOTIDE SEQUENCE</scope>
    <source>
        <strain evidence="4">DSM 115977</strain>
    </source>
</reference>
<dbReference type="InterPro" id="IPR045851">
    <property type="entry name" value="AMP-bd_C_sf"/>
</dbReference>
<dbReference type="InterPro" id="IPR010071">
    <property type="entry name" value="AA_adenyl_dom"/>
</dbReference>
<dbReference type="RefSeq" id="WP_311412492.1">
    <property type="nucleotide sequence ID" value="NZ_JAVRFL010000017.1"/>
</dbReference>
<dbReference type="Pfam" id="PF00501">
    <property type="entry name" value="AMP-binding"/>
    <property type="match status" value="1"/>
</dbReference>
<dbReference type="PANTHER" id="PTHR45527:SF1">
    <property type="entry name" value="FATTY ACID SYNTHASE"/>
    <property type="match status" value="1"/>
</dbReference>
<evidence type="ECO:0000313" key="4">
    <source>
        <dbReference type="EMBL" id="MDT0530501.1"/>
    </source>
</evidence>
<feature type="domain" description="AMP-dependent synthetase/ligase" evidence="2">
    <location>
        <begin position="51"/>
        <end position="403"/>
    </location>
</feature>
<dbReference type="Gene3D" id="3.30.300.30">
    <property type="match status" value="1"/>
</dbReference>
<feature type="domain" description="AMP-binding enzyme C-terminal" evidence="3">
    <location>
        <begin position="462"/>
        <end position="537"/>
    </location>
</feature>
<protein>
    <submittedName>
        <fullName evidence="4">Amino acid adenylation domain-containing protein</fullName>
    </submittedName>
</protein>